<dbReference type="InterPro" id="IPR007877">
    <property type="entry name" value="DUF707"/>
</dbReference>
<dbReference type="PANTHER" id="PTHR31210:SF74">
    <property type="entry name" value="LYSINE KETOGLUTARATE REDUCTASE TRANS-SPLICING-LIKE PROTEIN"/>
    <property type="match status" value="1"/>
</dbReference>
<name>A0AA86TCG7_9FABA</name>
<reference evidence="1" key="1">
    <citation type="submission" date="2023-10" db="EMBL/GenBank/DDBJ databases">
        <authorList>
            <person name="Domelevo Entfellner J.-B."/>
        </authorList>
    </citation>
    <scope>NUCLEOTIDE SEQUENCE</scope>
</reference>
<dbReference type="EMBL" id="OY731407">
    <property type="protein sequence ID" value="CAJ1976325.1"/>
    <property type="molecule type" value="Genomic_DNA"/>
</dbReference>
<dbReference type="Proteomes" id="UP001189624">
    <property type="component" value="Chromosome 10"/>
</dbReference>
<keyword evidence="2" id="KW-1185">Reference proteome</keyword>
<dbReference type="Pfam" id="PF05212">
    <property type="entry name" value="DUF707"/>
    <property type="match status" value="1"/>
</dbReference>
<evidence type="ECO:0000313" key="2">
    <source>
        <dbReference type="Proteomes" id="UP001189624"/>
    </source>
</evidence>
<sequence length="105" mass="12447">MAPVFSRDAWRCVWYMIQGDRTKTVGVVDAEYIIHYNRPTLGGVDKNVIRKELKLSCDLQVTSQEKDHRVDVRRLSYRELDIFKKRWEKAVKEDECWVDPFSPSV</sequence>
<dbReference type="PANTHER" id="PTHR31210">
    <property type="entry name" value="OS06G0731900 PROTEIN"/>
    <property type="match status" value="1"/>
</dbReference>
<evidence type="ECO:0000313" key="1">
    <source>
        <dbReference type="EMBL" id="CAJ1976325.1"/>
    </source>
</evidence>
<accession>A0AA86TCG7</accession>
<proteinExistence type="predicted"/>
<dbReference type="Gramene" id="rna-AYBTSS11_LOCUS28462">
    <property type="protein sequence ID" value="CAJ1976325.1"/>
    <property type="gene ID" value="gene-AYBTSS11_LOCUS28462"/>
</dbReference>
<dbReference type="AlphaFoldDB" id="A0AA86TCG7"/>
<gene>
    <name evidence="1" type="ORF">AYBTSS11_LOCUS28462</name>
</gene>
<organism evidence="1 2">
    <name type="scientific">Sphenostylis stenocarpa</name>
    <dbReference type="NCBI Taxonomy" id="92480"/>
    <lineage>
        <taxon>Eukaryota</taxon>
        <taxon>Viridiplantae</taxon>
        <taxon>Streptophyta</taxon>
        <taxon>Embryophyta</taxon>
        <taxon>Tracheophyta</taxon>
        <taxon>Spermatophyta</taxon>
        <taxon>Magnoliopsida</taxon>
        <taxon>eudicotyledons</taxon>
        <taxon>Gunneridae</taxon>
        <taxon>Pentapetalae</taxon>
        <taxon>rosids</taxon>
        <taxon>fabids</taxon>
        <taxon>Fabales</taxon>
        <taxon>Fabaceae</taxon>
        <taxon>Papilionoideae</taxon>
        <taxon>50 kb inversion clade</taxon>
        <taxon>NPAAA clade</taxon>
        <taxon>indigoferoid/millettioid clade</taxon>
        <taxon>Phaseoleae</taxon>
        <taxon>Sphenostylis</taxon>
    </lineage>
</organism>
<protein>
    <submittedName>
        <fullName evidence="1">Uncharacterized protein</fullName>
    </submittedName>
</protein>